<reference evidence="1 2" key="1">
    <citation type="submission" date="2019-02" db="EMBL/GenBank/DDBJ databases">
        <title>Genome sequencing of the rare red list fungi Dentipellis fragilis.</title>
        <authorList>
            <person name="Buettner E."/>
            <person name="Kellner H."/>
        </authorList>
    </citation>
    <scope>NUCLEOTIDE SEQUENCE [LARGE SCALE GENOMIC DNA]</scope>
    <source>
        <strain evidence="1 2">DSM 105465</strain>
    </source>
</reference>
<dbReference type="OrthoDB" id="5392716at2759"/>
<protein>
    <recommendedName>
        <fullName evidence="3">Integrase catalytic domain-containing protein</fullName>
    </recommendedName>
</protein>
<dbReference type="EMBL" id="SEOQ01001185">
    <property type="protein sequence ID" value="TFY53216.1"/>
    <property type="molecule type" value="Genomic_DNA"/>
</dbReference>
<dbReference type="AlphaFoldDB" id="A0A4Y9XSW2"/>
<dbReference type="PANTHER" id="PTHR46177:SF1">
    <property type="entry name" value="INTEGRASE CATALYTIC DOMAIN-CONTAINING PROTEIN"/>
    <property type="match status" value="1"/>
</dbReference>
<keyword evidence="2" id="KW-1185">Reference proteome</keyword>
<comment type="caution">
    <text evidence="1">The sequence shown here is derived from an EMBL/GenBank/DDBJ whole genome shotgun (WGS) entry which is preliminary data.</text>
</comment>
<sequence>MPLAVYLLTVQKFGGIPVQTVSDKGTETSKLAAVQCALRETFQPYLPSDTLPPHVFVKSVYNITRERAWRPLWAQDLANILFRYETGKFDAGYQPENSIHAGVAYWLWGKIVQEHLDVVVKEKNTHKIRYQCRVTMPTGGRPEDFYRRPQKWHGHDLLIPIPADTIDRLVAEHVRPELFQFGTDEIVNLSSYLYEQLRRPTTTLNNGWSVFRAMMDLYEASNLA</sequence>
<evidence type="ECO:0000313" key="2">
    <source>
        <dbReference type="Proteomes" id="UP000298327"/>
    </source>
</evidence>
<name>A0A4Y9XSW2_9AGAM</name>
<evidence type="ECO:0000313" key="1">
    <source>
        <dbReference type="EMBL" id="TFY53216.1"/>
    </source>
</evidence>
<proteinExistence type="predicted"/>
<organism evidence="1 2">
    <name type="scientific">Dentipellis fragilis</name>
    <dbReference type="NCBI Taxonomy" id="205917"/>
    <lineage>
        <taxon>Eukaryota</taxon>
        <taxon>Fungi</taxon>
        <taxon>Dikarya</taxon>
        <taxon>Basidiomycota</taxon>
        <taxon>Agaricomycotina</taxon>
        <taxon>Agaricomycetes</taxon>
        <taxon>Russulales</taxon>
        <taxon>Hericiaceae</taxon>
        <taxon>Dentipellis</taxon>
    </lineage>
</organism>
<dbReference type="PANTHER" id="PTHR46177">
    <property type="entry name" value="INTEGRASE CATALYTIC DOMAIN-CONTAINING PROTEIN"/>
    <property type="match status" value="1"/>
</dbReference>
<dbReference type="Proteomes" id="UP000298327">
    <property type="component" value="Unassembled WGS sequence"/>
</dbReference>
<evidence type="ECO:0008006" key="3">
    <source>
        <dbReference type="Google" id="ProtNLM"/>
    </source>
</evidence>
<accession>A0A4Y9XSW2</accession>
<gene>
    <name evidence="1" type="ORF">EVG20_g10219</name>
</gene>
<dbReference type="STRING" id="205917.A0A4Y9XSW2"/>